<evidence type="ECO:0000259" key="2">
    <source>
        <dbReference type="Pfam" id="PF09995"/>
    </source>
</evidence>
<organism evidence="3 4">
    <name type="scientific">Aspergillus granulosus</name>
    <dbReference type="NCBI Taxonomy" id="176169"/>
    <lineage>
        <taxon>Eukaryota</taxon>
        <taxon>Fungi</taxon>
        <taxon>Dikarya</taxon>
        <taxon>Ascomycota</taxon>
        <taxon>Pezizomycotina</taxon>
        <taxon>Eurotiomycetes</taxon>
        <taxon>Eurotiomycetidae</taxon>
        <taxon>Eurotiales</taxon>
        <taxon>Aspergillaceae</taxon>
        <taxon>Aspergillus</taxon>
        <taxon>Aspergillus subgen. Nidulantes</taxon>
    </lineage>
</organism>
<gene>
    <name evidence="3" type="ORF">BJX63DRAFT_443124</name>
</gene>
<comment type="caution">
    <text evidence="3">The sequence shown here is derived from an EMBL/GenBank/DDBJ whole genome shotgun (WGS) entry which is preliminary data.</text>
</comment>
<protein>
    <recommendedName>
        <fullName evidence="2">ER-bound oxygenase mpaB/mpaB'/Rubber oxygenase catalytic domain-containing protein</fullName>
    </recommendedName>
</protein>
<feature type="transmembrane region" description="Helical" evidence="1">
    <location>
        <begin position="421"/>
        <end position="444"/>
    </location>
</feature>
<keyword evidence="4" id="KW-1185">Reference proteome</keyword>
<name>A0ABR4HCN5_9EURO</name>
<accession>A0ABR4HCN5</accession>
<dbReference type="InterPro" id="IPR037473">
    <property type="entry name" value="Lcp-like"/>
</dbReference>
<evidence type="ECO:0000313" key="3">
    <source>
        <dbReference type="EMBL" id="KAL2813230.1"/>
    </source>
</evidence>
<dbReference type="Proteomes" id="UP001610334">
    <property type="component" value="Unassembled WGS sequence"/>
</dbReference>
<proteinExistence type="predicted"/>
<keyword evidence="1" id="KW-0812">Transmembrane</keyword>
<dbReference type="Pfam" id="PF09995">
    <property type="entry name" value="MPAB_Lcp_cat"/>
    <property type="match status" value="1"/>
</dbReference>
<evidence type="ECO:0000313" key="4">
    <source>
        <dbReference type="Proteomes" id="UP001610334"/>
    </source>
</evidence>
<dbReference type="EMBL" id="JBFXLT010000041">
    <property type="protein sequence ID" value="KAL2813230.1"/>
    <property type="molecule type" value="Genomic_DNA"/>
</dbReference>
<dbReference type="PANTHER" id="PTHR37539">
    <property type="entry name" value="SECRETED PROTEIN-RELATED"/>
    <property type="match status" value="1"/>
</dbReference>
<keyword evidence="1" id="KW-1133">Transmembrane helix</keyword>
<reference evidence="3 4" key="1">
    <citation type="submission" date="2024-07" db="EMBL/GenBank/DDBJ databases">
        <title>Section-level genome sequencing and comparative genomics of Aspergillus sections Usti and Cavernicolus.</title>
        <authorList>
            <consortium name="Lawrence Berkeley National Laboratory"/>
            <person name="Nybo J.L."/>
            <person name="Vesth T.C."/>
            <person name="Theobald S."/>
            <person name="Frisvad J.C."/>
            <person name="Larsen T.O."/>
            <person name="Kjaerboelling I."/>
            <person name="Rothschild-Mancinelli K."/>
            <person name="Lyhne E.K."/>
            <person name="Kogle M.E."/>
            <person name="Barry K."/>
            <person name="Clum A."/>
            <person name="Na H."/>
            <person name="Ledsgaard L."/>
            <person name="Lin J."/>
            <person name="Lipzen A."/>
            <person name="Kuo A."/>
            <person name="Riley R."/>
            <person name="Mondo S."/>
            <person name="Labutti K."/>
            <person name="Haridas S."/>
            <person name="Pangalinan J."/>
            <person name="Salamov A.A."/>
            <person name="Simmons B.A."/>
            <person name="Magnuson J.K."/>
            <person name="Chen J."/>
            <person name="Drula E."/>
            <person name="Henrissat B."/>
            <person name="Wiebenga A."/>
            <person name="Lubbers R.J."/>
            <person name="Gomes A.C."/>
            <person name="Makela M.R."/>
            <person name="Stajich J."/>
            <person name="Grigoriev I.V."/>
            <person name="Mortensen U.H."/>
            <person name="De Vries R.P."/>
            <person name="Baker S.E."/>
            <person name="Andersen M.R."/>
        </authorList>
    </citation>
    <scope>NUCLEOTIDE SEQUENCE [LARGE SCALE GENOMIC DNA]</scope>
    <source>
        <strain evidence="3 4">CBS 588.65</strain>
    </source>
</reference>
<feature type="transmembrane region" description="Helical" evidence="1">
    <location>
        <begin position="334"/>
        <end position="353"/>
    </location>
</feature>
<keyword evidence="1" id="KW-0472">Membrane</keyword>
<sequence>MANPKIGEKVTICGYTFTWTEDHLSKEELEPFRQQYDTLGGAALERIQAIRQENGTKSTDVYEILREHYKDDPVLARFWDEVHTVPEWVDWDQLARGQTFFYRYAIANIVGFALQGFMAENSAAPGVVEVLVRTGGFSTRMLLGRLLETFQWLIQVTQGAGSIKPDGEGHIATVRVRLLHSSVRHRILQLCQRRPDYLDMQTYGIPVNTLDSIHSISTFCCNPMWLQLPTFGSIPLDEGQIADYIAVFRYLGYLLGTPTSYFETVEKAQCTMESFLVHEVRTTETSRTVAYNFLECVTHLPSPFSVSRGFVAAGSRWINGDALCDELELERPGVVYRLSFVGFVVFATVLAWVQRIIPGIDSFMVNFFRTKLYAGIVQRKSRTRFDFKYVPQMGRKTGKEAYAAKDQSAVKRTDIGPAEMVFLGVLGGSVLMFVGAVVGLVRYMPSDCLFGYTVLW</sequence>
<evidence type="ECO:0000256" key="1">
    <source>
        <dbReference type="SAM" id="Phobius"/>
    </source>
</evidence>
<dbReference type="InterPro" id="IPR018713">
    <property type="entry name" value="MPAB/Lcp_cat_dom"/>
</dbReference>
<feature type="domain" description="ER-bound oxygenase mpaB/mpaB'/Rubber oxygenase catalytic" evidence="2">
    <location>
        <begin position="109"/>
        <end position="344"/>
    </location>
</feature>
<dbReference type="PANTHER" id="PTHR37539:SF1">
    <property type="entry name" value="ER-BOUND OXYGENASE MPAB_MPAB'_RUBBER OXYGENASE CATALYTIC DOMAIN-CONTAINING PROTEIN"/>
    <property type="match status" value="1"/>
</dbReference>